<comment type="catalytic activity">
    <reaction evidence="10">
        <text>4-CDP-2-C-methyl-D-erythritol + ATP = 4-CDP-2-C-methyl-D-erythritol 2-phosphate + ADP + H(+)</text>
        <dbReference type="Rhea" id="RHEA:18437"/>
        <dbReference type="ChEBI" id="CHEBI:15378"/>
        <dbReference type="ChEBI" id="CHEBI:30616"/>
        <dbReference type="ChEBI" id="CHEBI:57823"/>
        <dbReference type="ChEBI" id="CHEBI:57919"/>
        <dbReference type="ChEBI" id="CHEBI:456216"/>
        <dbReference type="EC" id="2.7.1.148"/>
    </reaction>
</comment>
<keyword evidence="6 10" id="KW-0418">Kinase</keyword>
<dbReference type="PANTHER" id="PTHR43527">
    <property type="entry name" value="4-DIPHOSPHOCYTIDYL-2-C-METHYL-D-ERYTHRITOL KINASE, CHLOROPLASTIC"/>
    <property type="match status" value="1"/>
</dbReference>
<evidence type="ECO:0000256" key="1">
    <source>
        <dbReference type="ARBA" id="ARBA00009684"/>
    </source>
</evidence>
<dbReference type="EC" id="2.7.1.148" evidence="2 10"/>
<evidence type="ECO:0000256" key="2">
    <source>
        <dbReference type="ARBA" id="ARBA00012052"/>
    </source>
</evidence>
<dbReference type="Pfam" id="PF00288">
    <property type="entry name" value="GHMP_kinases_N"/>
    <property type="match status" value="1"/>
</dbReference>
<feature type="active site" evidence="10">
    <location>
        <position position="12"/>
    </location>
</feature>
<comment type="function">
    <text evidence="10">Catalyzes the phosphorylation of the position 2 hydroxy group of 4-diphosphocytidyl-2C-methyl-D-erythritol.</text>
</comment>
<dbReference type="InterPro" id="IPR020568">
    <property type="entry name" value="Ribosomal_Su5_D2-typ_SF"/>
</dbReference>
<evidence type="ECO:0000313" key="13">
    <source>
        <dbReference type="EMBL" id="MFM2485240.1"/>
    </source>
</evidence>
<comment type="pathway">
    <text evidence="10">Isoprenoid biosynthesis; isopentenyl diphosphate biosynthesis via DXP pathway; isopentenyl diphosphate from 1-deoxy-D-xylulose 5-phosphate: step 3/6.</text>
</comment>
<evidence type="ECO:0000256" key="4">
    <source>
        <dbReference type="ARBA" id="ARBA00022679"/>
    </source>
</evidence>
<comment type="caution">
    <text evidence="13">The sequence shown here is derived from an EMBL/GenBank/DDBJ whole genome shotgun (WGS) entry which is preliminary data.</text>
</comment>
<evidence type="ECO:0000313" key="14">
    <source>
        <dbReference type="Proteomes" id="UP001629953"/>
    </source>
</evidence>
<feature type="domain" description="GHMP kinase N-terminal" evidence="11">
    <location>
        <begin position="67"/>
        <end position="144"/>
    </location>
</feature>
<dbReference type="Proteomes" id="UP001629953">
    <property type="component" value="Unassembled WGS sequence"/>
</dbReference>
<proteinExistence type="inferred from homology"/>
<dbReference type="InterPro" id="IPR006204">
    <property type="entry name" value="GHMP_kinase_N_dom"/>
</dbReference>
<evidence type="ECO:0000256" key="7">
    <source>
        <dbReference type="ARBA" id="ARBA00022840"/>
    </source>
</evidence>
<dbReference type="InterPro" id="IPR013750">
    <property type="entry name" value="GHMP_kinase_C_dom"/>
</dbReference>
<evidence type="ECO:0000256" key="8">
    <source>
        <dbReference type="ARBA" id="ARBA00023229"/>
    </source>
</evidence>
<sequence length="283" mass="31055">MNNDIRYLAPAKLNLFLHINGRRDDGYHELQTLFQFIDLADELTILPTKEPQIELRAVLAGVNSEDNLIVRAAKLLQAHGQTKQGAIIELNKRLPMGAGIGGGSSDAATTLVVLNRLWQLHLTTTELATLGCALGADVPIFTHGHAAFAEGIGEQFTPAEPECCWYVLLTPPVSVSTARIFASPDLPRNTPKFAPAQYNFKKTRNDCQTIVTQHYPEVAQALDWLVEYAPARMTGTGSCVFAPFTTERQARTVAMRCPPEFAPLVCRGLNQSPLHEQIARLGI</sequence>
<dbReference type="NCBIfam" id="NF011202">
    <property type="entry name" value="PRK14608.1"/>
    <property type="match status" value="1"/>
</dbReference>
<dbReference type="NCBIfam" id="TIGR00154">
    <property type="entry name" value="ispE"/>
    <property type="match status" value="1"/>
</dbReference>
<dbReference type="Gene3D" id="3.30.70.890">
    <property type="entry name" value="GHMP kinase, C-terminal domain"/>
    <property type="match status" value="1"/>
</dbReference>
<organism evidence="13 14">
    <name type="scientific">Celerinatantimonas yamalensis</name>
    <dbReference type="NCBI Taxonomy" id="559956"/>
    <lineage>
        <taxon>Bacteria</taxon>
        <taxon>Pseudomonadati</taxon>
        <taxon>Pseudomonadota</taxon>
        <taxon>Gammaproteobacteria</taxon>
        <taxon>Celerinatantimonadaceae</taxon>
        <taxon>Celerinatantimonas</taxon>
    </lineage>
</organism>
<dbReference type="InterPro" id="IPR036554">
    <property type="entry name" value="GHMP_kinase_C_sf"/>
</dbReference>
<evidence type="ECO:0000256" key="9">
    <source>
        <dbReference type="ARBA" id="ARBA00032554"/>
    </source>
</evidence>
<keyword evidence="4 10" id="KW-0808">Transferase</keyword>
<protein>
    <recommendedName>
        <fullName evidence="3 10">4-diphosphocytidyl-2-C-methyl-D-erythritol kinase</fullName>
        <shortName evidence="10">CMK</shortName>
        <ecNumber evidence="2 10">2.7.1.148</ecNumber>
    </recommendedName>
    <alternativeName>
        <fullName evidence="9 10">4-(cytidine-5'-diphospho)-2-C-methyl-D-erythritol kinase</fullName>
    </alternativeName>
</protein>
<keyword evidence="14" id="KW-1185">Reference proteome</keyword>
<feature type="binding site" evidence="10">
    <location>
        <begin position="95"/>
        <end position="105"/>
    </location>
    <ligand>
        <name>ATP</name>
        <dbReference type="ChEBI" id="CHEBI:30616"/>
    </ligand>
</feature>
<keyword evidence="5 10" id="KW-0547">Nucleotide-binding</keyword>
<evidence type="ECO:0000256" key="10">
    <source>
        <dbReference type="HAMAP-Rule" id="MF_00061"/>
    </source>
</evidence>
<reference evidence="13 14" key="1">
    <citation type="journal article" date="2013" name="Int. J. Syst. Evol. Microbiol.">
        <title>Celerinatantimonas yamalensis sp. nov., a cold-adapted diazotrophic bacterium from a cold permafrost brine.</title>
        <authorList>
            <person name="Shcherbakova V."/>
            <person name="Chuvilskaya N."/>
            <person name="Rivkina E."/>
            <person name="Demidov N."/>
            <person name="Uchaeva V."/>
            <person name="Suetin S."/>
            <person name="Suzina N."/>
            <person name="Gilichinsky D."/>
        </authorList>
    </citation>
    <scope>NUCLEOTIDE SEQUENCE [LARGE SCALE GENOMIC DNA]</scope>
    <source>
        <strain evidence="13 14">C7</strain>
    </source>
</reference>
<evidence type="ECO:0000256" key="6">
    <source>
        <dbReference type="ARBA" id="ARBA00022777"/>
    </source>
</evidence>
<keyword evidence="7 10" id="KW-0067">ATP-binding</keyword>
<dbReference type="Pfam" id="PF08544">
    <property type="entry name" value="GHMP_kinases_C"/>
    <property type="match status" value="1"/>
</dbReference>
<evidence type="ECO:0000256" key="5">
    <source>
        <dbReference type="ARBA" id="ARBA00022741"/>
    </source>
</evidence>
<dbReference type="SUPFAM" id="SSF54211">
    <property type="entry name" value="Ribosomal protein S5 domain 2-like"/>
    <property type="match status" value="1"/>
</dbReference>
<dbReference type="SUPFAM" id="SSF55060">
    <property type="entry name" value="GHMP Kinase, C-terminal domain"/>
    <property type="match status" value="1"/>
</dbReference>
<keyword evidence="8 10" id="KW-0414">Isoprene biosynthesis</keyword>
<dbReference type="Gene3D" id="3.30.230.10">
    <property type="match status" value="1"/>
</dbReference>
<dbReference type="HAMAP" id="MF_00061">
    <property type="entry name" value="IspE"/>
    <property type="match status" value="1"/>
</dbReference>
<feature type="active site" evidence="10">
    <location>
        <position position="137"/>
    </location>
</feature>
<evidence type="ECO:0000259" key="12">
    <source>
        <dbReference type="Pfam" id="PF08544"/>
    </source>
</evidence>
<feature type="domain" description="GHMP kinase C-terminal" evidence="12">
    <location>
        <begin position="207"/>
        <end position="254"/>
    </location>
</feature>
<comment type="similarity">
    <text evidence="1 10">Belongs to the GHMP kinase family. IspE subfamily.</text>
</comment>
<dbReference type="InterPro" id="IPR014721">
    <property type="entry name" value="Ribsml_uS5_D2-typ_fold_subgr"/>
</dbReference>
<accession>A0ABW9G6E8</accession>
<evidence type="ECO:0000259" key="11">
    <source>
        <dbReference type="Pfam" id="PF00288"/>
    </source>
</evidence>
<dbReference type="PANTHER" id="PTHR43527:SF2">
    <property type="entry name" value="4-DIPHOSPHOCYTIDYL-2-C-METHYL-D-ERYTHRITOL KINASE, CHLOROPLASTIC"/>
    <property type="match status" value="1"/>
</dbReference>
<evidence type="ECO:0000256" key="3">
    <source>
        <dbReference type="ARBA" id="ARBA00017473"/>
    </source>
</evidence>
<dbReference type="PIRSF" id="PIRSF010376">
    <property type="entry name" value="IspE"/>
    <property type="match status" value="1"/>
</dbReference>
<dbReference type="EMBL" id="JBEQCT010000003">
    <property type="protein sequence ID" value="MFM2485240.1"/>
    <property type="molecule type" value="Genomic_DNA"/>
</dbReference>
<dbReference type="InterPro" id="IPR004424">
    <property type="entry name" value="IspE"/>
</dbReference>
<gene>
    <name evidence="10 13" type="primary">ispE</name>
    <name evidence="13" type="ORF">ABUE30_09225</name>
</gene>
<dbReference type="GO" id="GO:0050515">
    <property type="term" value="F:4-(cytidine 5'-diphospho)-2-C-methyl-D-erythritol kinase activity"/>
    <property type="evidence" value="ECO:0007669"/>
    <property type="project" value="UniProtKB-EC"/>
</dbReference>
<name>A0ABW9G6E8_9GAMM</name>